<keyword evidence="3" id="KW-1185">Reference proteome</keyword>
<organism evidence="2 3">
    <name type="scientific">Ridgeia piscesae</name>
    <name type="common">Tubeworm</name>
    <dbReference type="NCBI Taxonomy" id="27915"/>
    <lineage>
        <taxon>Eukaryota</taxon>
        <taxon>Metazoa</taxon>
        <taxon>Spiralia</taxon>
        <taxon>Lophotrochozoa</taxon>
        <taxon>Annelida</taxon>
        <taxon>Polychaeta</taxon>
        <taxon>Sedentaria</taxon>
        <taxon>Canalipalpata</taxon>
        <taxon>Sabellida</taxon>
        <taxon>Siboglinidae</taxon>
        <taxon>Ridgeia</taxon>
    </lineage>
</organism>
<reference evidence="2" key="1">
    <citation type="journal article" date="2023" name="Mol. Biol. Evol.">
        <title>Third-Generation Sequencing Reveals the Adaptive Role of the Epigenome in Three Deep-Sea Polychaetes.</title>
        <authorList>
            <person name="Perez M."/>
            <person name="Aroh O."/>
            <person name="Sun Y."/>
            <person name="Lan Y."/>
            <person name="Juniper S.K."/>
            <person name="Young C.R."/>
            <person name="Angers B."/>
            <person name="Qian P.Y."/>
        </authorList>
    </citation>
    <scope>NUCLEOTIDE SEQUENCE</scope>
    <source>
        <strain evidence="2">R07B-5</strain>
    </source>
</reference>
<dbReference type="InterPro" id="IPR049012">
    <property type="entry name" value="Mutator_transp_dom"/>
</dbReference>
<dbReference type="Proteomes" id="UP001209878">
    <property type="component" value="Unassembled WGS sequence"/>
</dbReference>
<evidence type="ECO:0000313" key="2">
    <source>
        <dbReference type="EMBL" id="KAK2180162.1"/>
    </source>
</evidence>
<accession>A0AAD9KYZ1</accession>
<protein>
    <recommendedName>
        <fullName evidence="1">Mutator-like transposase domain-containing protein</fullName>
    </recommendedName>
</protein>
<gene>
    <name evidence="2" type="ORF">NP493_454g00008</name>
</gene>
<evidence type="ECO:0000259" key="1">
    <source>
        <dbReference type="Pfam" id="PF20700"/>
    </source>
</evidence>
<sequence>MHNHLIDLNVYGDDCPVTKEECVNHVSKRLGTALRKVAAEGHQEGVITYGKGYGKLTSTAIVQLQKYYGRAIWSHPNDLEGMRNAVFASLLHALSTDEDPHHDHCPAGAASCCFFRHAAGTAIAVSEFNQEAEKSVSEITTALGIQLVYAQVKLTQSKDNERIAMTERNSDVQDKKNCECRHLHRIHQQDMLTEAEHGPSYASEEF</sequence>
<proteinExistence type="predicted"/>
<evidence type="ECO:0000313" key="3">
    <source>
        <dbReference type="Proteomes" id="UP001209878"/>
    </source>
</evidence>
<name>A0AAD9KYZ1_RIDPI</name>
<feature type="domain" description="Mutator-like transposase" evidence="1">
    <location>
        <begin position="7"/>
        <end position="113"/>
    </location>
</feature>
<comment type="caution">
    <text evidence="2">The sequence shown here is derived from an EMBL/GenBank/DDBJ whole genome shotgun (WGS) entry which is preliminary data.</text>
</comment>
<dbReference type="Pfam" id="PF20700">
    <property type="entry name" value="Mutator"/>
    <property type="match status" value="1"/>
</dbReference>
<dbReference type="EMBL" id="JAODUO010000455">
    <property type="protein sequence ID" value="KAK2180162.1"/>
    <property type="molecule type" value="Genomic_DNA"/>
</dbReference>
<dbReference type="AlphaFoldDB" id="A0AAD9KYZ1"/>